<dbReference type="RefSeq" id="WP_082920419.1">
    <property type="nucleotide sequence ID" value="NZ_CP014873.1"/>
</dbReference>
<dbReference type="PROSITE" id="PS51096">
    <property type="entry name" value="PTS_EIIA_TYPE_4"/>
    <property type="match status" value="1"/>
</dbReference>
<dbReference type="Pfam" id="PF03610">
    <property type="entry name" value="EIIA-man"/>
    <property type="match status" value="1"/>
</dbReference>
<dbReference type="Proteomes" id="UP000078582">
    <property type="component" value="Chromosome"/>
</dbReference>
<accession>A0A192H0H2</accession>
<dbReference type="STRING" id="375175.AYR53_01005"/>
<dbReference type="PANTHER" id="PTHR33799:SF1">
    <property type="entry name" value="PTS SYSTEM MANNOSE-SPECIFIC EIIAB COMPONENT-RELATED"/>
    <property type="match status" value="1"/>
</dbReference>
<dbReference type="EMBL" id="CP014873">
    <property type="protein sequence ID" value="ANK61461.1"/>
    <property type="molecule type" value="Genomic_DNA"/>
</dbReference>
<evidence type="ECO:0000313" key="1">
    <source>
        <dbReference type="EMBL" id="ANK61461.1"/>
    </source>
</evidence>
<sequence>MTKIKVIVTGHGHYASGMRDAIEMIVGNPRHMTFIDFSSDDSEDDLRERFIQEVNTAGGKDIVFLTDLLGGTPFSVAAVLTQTNSHISIVAGGNLASLLETLFKDYPSGRAYAEDIVHITKNAASVLPQ</sequence>
<dbReference type="PANTHER" id="PTHR33799">
    <property type="entry name" value="PTS PERMEASE-RELATED-RELATED"/>
    <property type="match status" value="1"/>
</dbReference>
<protein>
    <submittedName>
        <fullName evidence="1">Uncharacterized protein</fullName>
    </submittedName>
</protein>
<dbReference type="Gene3D" id="3.40.50.510">
    <property type="entry name" value="Phosphotransferase system, mannose-type IIA component"/>
    <property type="match status" value="1"/>
</dbReference>
<dbReference type="OrthoDB" id="9799827at2"/>
<dbReference type="SUPFAM" id="SSF53062">
    <property type="entry name" value="PTS system fructose IIA component-like"/>
    <property type="match status" value="1"/>
</dbReference>
<dbReference type="InterPro" id="IPR004701">
    <property type="entry name" value="PTS_EIIA_man-typ"/>
</dbReference>
<dbReference type="InterPro" id="IPR036662">
    <property type="entry name" value="PTS_EIIA_man-typ_sf"/>
</dbReference>
<dbReference type="InterPro" id="IPR051471">
    <property type="entry name" value="Bacterial_PTS_sugar_comp"/>
</dbReference>
<dbReference type="AlphaFoldDB" id="A0A192H0H2"/>
<dbReference type="GO" id="GO:0009401">
    <property type="term" value="P:phosphoenolpyruvate-dependent sugar phosphotransferase system"/>
    <property type="evidence" value="ECO:0007669"/>
    <property type="project" value="InterPro"/>
</dbReference>
<organism evidence="1 2">
    <name type="scientific">Loigolactobacillus backii</name>
    <dbReference type="NCBI Taxonomy" id="375175"/>
    <lineage>
        <taxon>Bacteria</taxon>
        <taxon>Bacillati</taxon>
        <taxon>Bacillota</taxon>
        <taxon>Bacilli</taxon>
        <taxon>Lactobacillales</taxon>
        <taxon>Lactobacillaceae</taxon>
        <taxon>Loigolactobacillus</taxon>
    </lineage>
</organism>
<gene>
    <name evidence="1" type="ORF">AYR53_01005</name>
</gene>
<keyword evidence="2" id="KW-1185">Reference proteome</keyword>
<dbReference type="GO" id="GO:0016020">
    <property type="term" value="C:membrane"/>
    <property type="evidence" value="ECO:0007669"/>
    <property type="project" value="InterPro"/>
</dbReference>
<reference evidence="1 2" key="1">
    <citation type="submission" date="2016-03" db="EMBL/GenBank/DDBJ databases">
        <title>Pediococcus and Lactobacillus from brewery environment - whole genome sequencing and assembly.</title>
        <authorList>
            <person name="Behr J."/>
            <person name="Geissler A.J."/>
            <person name="Vogel R.F."/>
        </authorList>
    </citation>
    <scope>NUCLEOTIDE SEQUENCE [LARGE SCALE GENOMIC DNA]</scope>
    <source>
        <strain evidence="1 2">TMW 1.1989</strain>
    </source>
</reference>
<dbReference type="GeneID" id="42980814"/>
<proteinExistence type="predicted"/>
<name>A0A192H0H2_9LACO</name>
<evidence type="ECO:0000313" key="2">
    <source>
        <dbReference type="Proteomes" id="UP000078582"/>
    </source>
</evidence>